<evidence type="ECO:0000259" key="6">
    <source>
        <dbReference type="PROSITE" id="PS51900"/>
    </source>
</evidence>
<dbReference type="InterPro" id="IPR013762">
    <property type="entry name" value="Integrase-like_cat_sf"/>
</dbReference>
<dbReference type="PANTHER" id="PTHR30349:SF41">
    <property type="entry name" value="INTEGRASE_RECOMBINASE PROTEIN MJ0367-RELATED"/>
    <property type="match status" value="1"/>
</dbReference>
<keyword evidence="2 4" id="KW-0238">DNA-binding</keyword>
<dbReference type="PANTHER" id="PTHR30349">
    <property type="entry name" value="PHAGE INTEGRASE-RELATED"/>
    <property type="match status" value="1"/>
</dbReference>
<gene>
    <name evidence="7" type="ORF">FB560_2850</name>
</gene>
<proteinExistence type="inferred from homology"/>
<dbReference type="AlphaFoldDB" id="A0A543BQS7"/>
<keyword evidence="8" id="KW-1185">Reference proteome</keyword>
<dbReference type="SUPFAM" id="SSF56349">
    <property type="entry name" value="DNA breaking-rejoining enzymes"/>
    <property type="match status" value="1"/>
</dbReference>
<comment type="similarity">
    <text evidence="1">Belongs to the 'phage' integrase family.</text>
</comment>
<evidence type="ECO:0000256" key="1">
    <source>
        <dbReference type="ARBA" id="ARBA00008857"/>
    </source>
</evidence>
<dbReference type="RefSeq" id="WP_141872962.1">
    <property type="nucleotide sequence ID" value="NZ_VFOX01000001.1"/>
</dbReference>
<dbReference type="GO" id="GO:0006310">
    <property type="term" value="P:DNA recombination"/>
    <property type="evidence" value="ECO:0007669"/>
    <property type="project" value="UniProtKB-KW"/>
</dbReference>
<dbReference type="InterPro" id="IPR044068">
    <property type="entry name" value="CB"/>
</dbReference>
<evidence type="ECO:0000256" key="4">
    <source>
        <dbReference type="PROSITE-ProRule" id="PRU01248"/>
    </source>
</evidence>
<feature type="domain" description="Tyr recombinase" evidence="5">
    <location>
        <begin position="100"/>
        <end position="269"/>
    </location>
</feature>
<comment type="caution">
    <text evidence="7">The sequence shown here is derived from an EMBL/GenBank/DDBJ whole genome shotgun (WGS) entry which is preliminary data.</text>
</comment>
<dbReference type="InterPro" id="IPR011010">
    <property type="entry name" value="DNA_brk_join_enz"/>
</dbReference>
<dbReference type="GO" id="GO:0015074">
    <property type="term" value="P:DNA integration"/>
    <property type="evidence" value="ECO:0007669"/>
    <property type="project" value="InterPro"/>
</dbReference>
<dbReference type="EMBL" id="VFOX01000001">
    <property type="protein sequence ID" value="TQL87183.1"/>
    <property type="molecule type" value="Genomic_DNA"/>
</dbReference>
<dbReference type="GO" id="GO:0003677">
    <property type="term" value="F:DNA binding"/>
    <property type="evidence" value="ECO:0007669"/>
    <property type="project" value="UniProtKB-UniRule"/>
</dbReference>
<evidence type="ECO:0000313" key="7">
    <source>
        <dbReference type="EMBL" id="TQL87183.1"/>
    </source>
</evidence>
<protein>
    <submittedName>
        <fullName evidence="7">Integrase/recombinase XerD</fullName>
    </submittedName>
</protein>
<dbReference type="PROSITE" id="PS51900">
    <property type="entry name" value="CB"/>
    <property type="match status" value="1"/>
</dbReference>
<name>A0A543BQS7_9MICO</name>
<dbReference type="OrthoDB" id="1822491at2"/>
<dbReference type="InterPro" id="IPR010998">
    <property type="entry name" value="Integrase_recombinase_N"/>
</dbReference>
<dbReference type="PROSITE" id="PS51898">
    <property type="entry name" value="TYR_RECOMBINASE"/>
    <property type="match status" value="1"/>
</dbReference>
<dbReference type="Gene3D" id="1.10.443.10">
    <property type="entry name" value="Intergrase catalytic core"/>
    <property type="match status" value="1"/>
</dbReference>
<evidence type="ECO:0000259" key="5">
    <source>
        <dbReference type="PROSITE" id="PS51898"/>
    </source>
</evidence>
<dbReference type="Pfam" id="PF00589">
    <property type="entry name" value="Phage_integrase"/>
    <property type="match status" value="1"/>
</dbReference>
<dbReference type="InterPro" id="IPR050090">
    <property type="entry name" value="Tyrosine_recombinase_XerCD"/>
</dbReference>
<dbReference type="Gene3D" id="1.10.150.130">
    <property type="match status" value="1"/>
</dbReference>
<evidence type="ECO:0000313" key="8">
    <source>
        <dbReference type="Proteomes" id="UP000317209"/>
    </source>
</evidence>
<organism evidence="7 8">
    <name type="scientific">Microbacterium saperdae</name>
    <dbReference type="NCBI Taxonomy" id="69368"/>
    <lineage>
        <taxon>Bacteria</taxon>
        <taxon>Bacillati</taxon>
        <taxon>Actinomycetota</taxon>
        <taxon>Actinomycetes</taxon>
        <taxon>Micrococcales</taxon>
        <taxon>Microbacteriaceae</taxon>
        <taxon>Microbacterium</taxon>
    </lineage>
</organism>
<sequence length="282" mass="31461">MNDQELLEAFSDYQRAAGLAPNTIRSRQSALRAFARRQNVALLDATIRDLRRDLGRQTISPATRAAMRAIFIAFFNYLQVDRLRNDNPTESLPYVRVPPKRPRPYTQAQIDLLLTTGAYKRTRAMILLAAYQGLRVSEIAAVHSGDVDLRSGTLKVTGKGGRTDYLPLHSVIESLASTMPTGWWFPARRGHDGHIRGRSVSDLLRLARQRAGISDTTLTGHSLRHAFGTELVRGGANIRAVQELMRHESLQTTQLYAQVLDDDRRAALAVLPSRSVPVRSGR</sequence>
<evidence type="ECO:0000256" key="3">
    <source>
        <dbReference type="ARBA" id="ARBA00023172"/>
    </source>
</evidence>
<dbReference type="Proteomes" id="UP000317209">
    <property type="component" value="Unassembled WGS sequence"/>
</dbReference>
<reference evidence="7 8" key="1">
    <citation type="submission" date="2019-06" db="EMBL/GenBank/DDBJ databases">
        <title>Sequencing the genomes of 1000 actinobacteria strains.</title>
        <authorList>
            <person name="Klenk H.-P."/>
        </authorList>
    </citation>
    <scope>NUCLEOTIDE SEQUENCE [LARGE SCALE GENOMIC DNA]</scope>
    <source>
        <strain evidence="7 8">DSM 20169</strain>
    </source>
</reference>
<feature type="domain" description="Core-binding (CB)" evidence="6">
    <location>
        <begin position="1"/>
        <end position="79"/>
    </location>
</feature>
<keyword evidence="3" id="KW-0233">DNA recombination</keyword>
<accession>A0A543BQS7</accession>
<evidence type="ECO:0000256" key="2">
    <source>
        <dbReference type="ARBA" id="ARBA00023125"/>
    </source>
</evidence>
<dbReference type="InterPro" id="IPR002104">
    <property type="entry name" value="Integrase_catalytic"/>
</dbReference>